<organism evidence="1">
    <name type="scientific">freshwater metagenome</name>
    <dbReference type="NCBI Taxonomy" id="449393"/>
    <lineage>
        <taxon>unclassified sequences</taxon>
        <taxon>metagenomes</taxon>
        <taxon>ecological metagenomes</taxon>
    </lineage>
</organism>
<dbReference type="NCBIfam" id="TIGR00278">
    <property type="entry name" value="membrane protein insertion efficiency factor YidD"/>
    <property type="match status" value="1"/>
</dbReference>
<evidence type="ECO:0000313" key="1">
    <source>
        <dbReference type="EMBL" id="CAB4784360.1"/>
    </source>
</evidence>
<protein>
    <submittedName>
        <fullName evidence="1">Unannotated protein</fullName>
    </submittedName>
</protein>
<accession>A0A6J6WI39</accession>
<proteinExistence type="inferred from homology"/>
<name>A0A6J6WI39_9ZZZZ</name>
<dbReference type="SMART" id="SM01234">
    <property type="entry name" value="Haemolytic"/>
    <property type="match status" value="1"/>
</dbReference>
<dbReference type="Pfam" id="PF01809">
    <property type="entry name" value="YidD"/>
    <property type="match status" value="1"/>
</dbReference>
<dbReference type="AlphaFoldDB" id="A0A6J6WI39"/>
<dbReference type="PANTHER" id="PTHR33383:SF1">
    <property type="entry name" value="MEMBRANE PROTEIN INSERTION EFFICIENCY FACTOR-RELATED"/>
    <property type="match status" value="1"/>
</dbReference>
<dbReference type="HAMAP" id="MF_00386">
    <property type="entry name" value="UPF0161_YidD"/>
    <property type="match status" value="1"/>
</dbReference>
<dbReference type="EMBL" id="CAFAAB010000073">
    <property type="protein sequence ID" value="CAB4784360.1"/>
    <property type="molecule type" value="Genomic_DNA"/>
</dbReference>
<dbReference type="InterPro" id="IPR002696">
    <property type="entry name" value="Membr_insert_effic_factor_YidD"/>
</dbReference>
<gene>
    <name evidence="1" type="ORF">UFOPK2958_00748</name>
</gene>
<sequence>MTISELISTEPSMDSPAPELGGVARGLRSLVRGYQHLTAGRPSPCRYYPTCSTYAIEALETHGALRGSYLATRRILRCNPFGSHGVDLVPLPKRSEVQ</sequence>
<dbReference type="PANTHER" id="PTHR33383">
    <property type="entry name" value="MEMBRANE PROTEIN INSERTION EFFICIENCY FACTOR-RELATED"/>
    <property type="match status" value="1"/>
</dbReference>
<reference evidence="1" key="1">
    <citation type="submission" date="2020-05" db="EMBL/GenBank/DDBJ databases">
        <authorList>
            <person name="Chiriac C."/>
            <person name="Salcher M."/>
            <person name="Ghai R."/>
            <person name="Kavagutti S V."/>
        </authorList>
    </citation>
    <scope>NUCLEOTIDE SEQUENCE</scope>
</reference>